<dbReference type="Proteomes" id="UP001159363">
    <property type="component" value="Chromosome 4"/>
</dbReference>
<reference evidence="2 3" key="1">
    <citation type="submission" date="2023-02" db="EMBL/GenBank/DDBJ databases">
        <title>LHISI_Scaffold_Assembly.</title>
        <authorList>
            <person name="Stuart O.P."/>
            <person name="Cleave R."/>
            <person name="Magrath M.J.L."/>
            <person name="Mikheyev A.S."/>
        </authorList>
    </citation>
    <scope>NUCLEOTIDE SEQUENCE [LARGE SCALE GENOMIC DNA]</scope>
    <source>
        <strain evidence="2">Daus_M_001</strain>
        <tissue evidence="2">Leg muscle</tissue>
    </source>
</reference>
<evidence type="ECO:0000313" key="2">
    <source>
        <dbReference type="EMBL" id="KAJ8883096.1"/>
    </source>
</evidence>
<sequence length="908" mass="100825">MNGGLPLSSSATRTSPQRCRLPLKGIAGARDDDGADNNGSDYTVASPCSHLPNAFLRPGRSHPPSDVILYCVSHSPVVEVCLQSHTVYVPGEQSHDEKRQKLVILGKTYSVSVPTLSRITSARGHGWVAARALTSHQDELDYIPGGFTLRISCTGIMPNDDASWRVFSGISLFRFPCIPTLLNTELASPSLSLKTSLVATRQLLFMACSNTTQGSKLVFILDNRSTGRLIPIIVKAGYLFDFKHWAKNWATGGLVARLGLPQRNRDTVDHGQLQFNIRAARNSCHVVEIRRITAKRATATRDEHACNLDSVCPITATCYSKSCRVTAETLHALRVGAMKRYKCVLVSHKGSKQQAVVGNVSVINSNKTRVRGEKKGGGPRSNWHREETVEGSQVWARARCRNCSNSFIHMQYNRSYCRPCGLFVYIPPRETALELSISQHGRLFPPVIKYSRPPQMPEHGDTHDRAHTGYDLAFLAEGPAEARSQHQRMCRAVFAFHSGVIRRHATLSASLATKVVATQYTGEGRFLLMWAYPISDWLREALGTSLVSNWLLHAAKCPCWLSCWPATTTAGCDRTEEHVMMVLTRLSLIGITFSSATFLFAQSSFSMRVQRTVVHIRSEYKRSRFRNPIVAKEMCEFFSHLAIASSTTSPVPVRWLLLLLGVECQCKLRSSMSQYSNIEGAAVILHVGIMEGNATGRQVFSEISRFPSLFIPALLRIHLASPSSALKTSMFRVAQTSSLTHSNIEQLLCQWLYNKQLGYNLRSEYSLYVGQETARRPPCHSPHHTPFFTLPVGHSSTVLLSPHTMSSRSGCTAHTTSECNQPLVDNTTTCLTDNTTLQHARRETAELKQKRSAPNRRLSDAGFTMPRRDRSDSPTRLTPTIFATKTSSVFTIPRLFPSNKCCVDFGNS</sequence>
<gene>
    <name evidence="2" type="ORF">PR048_014935</name>
</gene>
<feature type="compositionally biased region" description="Polar residues" evidence="1">
    <location>
        <begin position="7"/>
        <end position="17"/>
    </location>
</feature>
<keyword evidence="3" id="KW-1185">Reference proteome</keyword>
<evidence type="ECO:0000256" key="1">
    <source>
        <dbReference type="SAM" id="MobiDB-lite"/>
    </source>
</evidence>
<proteinExistence type="predicted"/>
<feature type="region of interest" description="Disordered" evidence="1">
    <location>
        <begin position="1"/>
        <end position="20"/>
    </location>
</feature>
<organism evidence="2 3">
    <name type="scientific">Dryococelus australis</name>
    <dbReference type="NCBI Taxonomy" id="614101"/>
    <lineage>
        <taxon>Eukaryota</taxon>
        <taxon>Metazoa</taxon>
        <taxon>Ecdysozoa</taxon>
        <taxon>Arthropoda</taxon>
        <taxon>Hexapoda</taxon>
        <taxon>Insecta</taxon>
        <taxon>Pterygota</taxon>
        <taxon>Neoptera</taxon>
        <taxon>Polyneoptera</taxon>
        <taxon>Phasmatodea</taxon>
        <taxon>Verophasmatodea</taxon>
        <taxon>Anareolatae</taxon>
        <taxon>Phasmatidae</taxon>
        <taxon>Eurycanthinae</taxon>
        <taxon>Dryococelus</taxon>
    </lineage>
</organism>
<accession>A0ABQ9HFJ8</accession>
<comment type="caution">
    <text evidence="2">The sequence shown here is derived from an EMBL/GenBank/DDBJ whole genome shotgun (WGS) entry which is preliminary data.</text>
</comment>
<evidence type="ECO:0000313" key="3">
    <source>
        <dbReference type="Proteomes" id="UP001159363"/>
    </source>
</evidence>
<name>A0ABQ9HFJ8_9NEOP</name>
<dbReference type="EMBL" id="JARBHB010000005">
    <property type="protein sequence ID" value="KAJ8883096.1"/>
    <property type="molecule type" value="Genomic_DNA"/>
</dbReference>
<feature type="region of interest" description="Disordered" evidence="1">
    <location>
        <begin position="845"/>
        <end position="878"/>
    </location>
</feature>
<protein>
    <submittedName>
        <fullName evidence="2">Uncharacterized protein</fullName>
    </submittedName>
</protein>